<dbReference type="InterPro" id="IPR050490">
    <property type="entry name" value="Bact_solute-bd_prot1"/>
</dbReference>
<sequence>MEQGSTMTNRTPRRRTRARILQITAASVAALLLATGCSGGAGGGGDSKTIKVAYQKFGTFTQMDAHMKETAKTFEAANPGMKVEFVPIAAQNDDYFTKLALMNRSASTAPDVMYEDTFKVKSDAAAGYLLPLDDQVAKWDDWSKFFDSAKQAGVGEDGKVYGIPMGTDTRALWYNKDLFQKAGLPVPWEPKTWDDVLDAAKTIKQELPDVVPINVYSGKPQGEGATMQGFEMLHYGTPTGTLYDDSTSKWITGSQGFEDSLGFIRDVYQGGIGPKPEEALDTNIGTIVAGQRIPQGKLAIDLDGSWLSGTWLDTGTNPWPEWSDVMGQAPMPTQDGQAPGAVSMSGGWTLAVGAKTANPDKAFEFIADALDKDGSQSYDIAASQIAVRSDVAEDPEYVASNPTFEFFSSIVDKTHFRPATTDYSRISNAITVAMESVMTGQQSPSEAAAAYDQALVGIVGEDGTQKAEG</sequence>
<dbReference type="EMBL" id="AM849034">
    <property type="protein sequence ID" value="CAQ01129.1"/>
    <property type="molecule type" value="Genomic_DNA"/>
</dbReference>
<keyword evidence="1" id="KW-0732">Signal</keyword>
<dbReference type="Proteomes" id="UP000001318">
    <property type="component" value="Chromosome"/>
</dbReference>
<dbReference type="PANTHER" id="PTHR43649">
    <property type="entry name" value="ARABINOSE-BINDING PROTEIN-RELATED"/>
    <property type="match status" value="1"/>
</dbReference>
<accession>B0RFZ2</accession>
<feature type="chain" id="PRO_5002754567" evidence="1">
    <location>
        <begin position="41"/>
        <end position="469"/>
    </location>
</feature>
<dbReference type="Gene3D" id="3.40.190.10">
    <property type="entry name" value="Periplasmic binding protein-like II"/>
    <property type="match status" value="2"/>
</dbReference>
<feature type="signal peptide" evidence="1">
    <location>
        <begin position="1"/>
        <end position="40"/>
    </location>
</feature>
<dbReference type="STRING" id="31964.CMS1015"/>
<organism evidence="2 3">
    <name type="scientific">Clavibacter sepedonicus</name>
    <name type="common">Clavibacter michiganensis subsp. sepedonicus</name>
    <dbReference type="NCBI Taxonomy" id="31964"/>
    <lineage>
        <taxon>Bacteria</taxon>
        <taxon>Bacillati</taxon>
        <taxon>Actinomycetota</taxon>
        <taxon>Actinomycetes</taxon>
        <taxon>Micrococcales</taxon>
        <taxon>Microbacteriaceae</taxon>
        <taxon>Clavibacter</taxon>
    </lineage>
</organism>
<dbReference type="HOGENOM" id="CLU_031285_11_0_11"/>
<dbReference type="SUPFAM" id="SSF53850">
    <property type="entry name" value="Periplasmic binding protein-like II"/>
    <property type="match status" value="1"/>
</dbReference>
<protein>
    <submittedName>
        <fullName evidence="2">Extracellular solute-binding protein</fullName>
    </submittedName>
</protein>
<gene>
    <name evidence="2" type="ordered locus">CMS1015</name>
</gene>
<dbReference type="KEGG" id="cms:CMS1015"/>
<dbReference type="Pfam" id="PF01547">
    <property type="entry name" value="SBP_bac_1"/>
    <property type="match status" value="1"/>
</dbReference>
<keyword evidence="3" id="KW-1185">Reference proteome</keyword>
<evidence type="ECO:0000313" key="2">
    <source>
        <dbReference type="EMBL" id="CAQ01129.1"/>
    </source>
</evidence>
<reference evidence="2 3" key="1">
    <citation type="journal article" date="2008" name="J. Bacteriol.">
        <title>Genome of the actinomycete plant pathogen Clavibacter michiganensis subsp. sepedonicus suggests recent niche adaptation.</title>
        <authorList>
            <person name="Bentley S.D."/>
            <person name="Corton C."/>
            <person name="Brown S.E."/>
            <person name="Barron A."/>
            <person name="Clark L."/>
            <person name="Doggett J."/>
            <person name="Harris B."/>
            <person name="Ormond D."/>
            <person name="Quail M.A."/>
            <person name="May G."/>
            <person name="Francis D."/>
            <person name="Knudson D."/>
            <person name="Parkhill J."/>
            <person name="Ishimaru C.A."/>
        </authorList>
    </citation>
    <scope>NUCLEOTIDE SEQUENCE [LARGE SCALE GENOMIC DNA]</scope>
    <source>
        <strain evidence="3">ATCC 33113 / DSM 20744 / JCM 9667 / LMG 2889 / ICMP 2535 / C-1</strain>
    </source>
</reference>
<dbReference type="AlphaFoldDB" id="B0RFZ2"/>
<evidence type="ECO:0000313" key="3">
    <source>
        <dbReference type="Proteomes" id="UP000001318"/>
    </source>
</evidence>
<name>B0RFZ2_CLASE</name>
<dbReference type="PANTHER" id="PTHR43649:SF14">
    <property type="entry name" value="BLR3389 PROTEIN"/>
    <property type="match status" value="1"/>
</dbReference>
<dbReference type="InterPro" id="IPR006059">
    <property type="entry name" value="SBP"/>
</dbReference>
<proteinExistence type="predicted"/>
<evidence type="ECO:0000256" key="1">
    <source>
        <dbReference type="SAM" id="SignalP"/>
    </source>
</evidence>
<dbReference type="eggNOG" id="COG1653">
    <property type="taxonomic scope" value="Bacteria"/>
</dbReference>